<reference evidence="4 5" key="1">
    <citation type="submission" date="2017-01" db="EMBL/GenBank/DDBJ databases">
        <title>Bacillus phylogenomics.</title>
        <authorList>
            <person name="Dunlap C."/>
        </authorList>
    </citation>
    <scope>NUCLEOTIDE SEQUENCE [LARGE SCALE GENOMIC DNA]</scope>
    <source>
        <strain evidence="4 5">NRRL B-41282</strain>
    </source>
</reference>
<organism evidence="4 5">
    <name type="scientific">Bacillus swezeyi</name>
    <dbReference type="NCBI Taxonomy" id="1925020"/>
    <lineage>
        <taxon>Bacteria</taxon>
        <taxon>Bacillati</taxon>
        <taxon>Bacillota</taxon>
        <taxon>Bacilli</taxon>
        <taxon>Bacillales</taxon>
        <taxon>Bacillaceae</taxon>
        <taxon>Bacillus</taxon>
    </lineage>
</organism>
<dbReference type="AlphaFoldDB" id="A0A1R1RW05"/>
<accession>A0A1R1RW05</accession>
<evidence type="ECO:0000313" key="4">
    <source>
        <dbReference type="EMBL" id="OMI06142.1"/>
    </source>
</evidence>
<dbReference type="SMART" id="SM00646">
    <property type="entry name" value="Ami_3"/>
    <property type="match status" value="1"/>
</dbReference>
<evidence type="ECO:0000259" key="3">
    <source>
        <dbReference type="SMART" id="SM00646"/>
    </source>
</evidence>
<dbReference type="RefSeq" id="WP_076761618.1">
    <property type="nucleotide sequence ID" value="NZ_JARMDZ010000003.1"/>
</dbReference>
<dbReference type="PANTHER" id="PTHR30404">
    <property type="entry name" value="N-ACETYLMURAMOYL-L-ALANINE AMIDASE"/>
    <property type="match status" value="1"/>
</dbReference>
<dbReference type="GO" id="GO:0009253">
    <property type="term" value="P:peptidoglycan catabolic process"/>
    <property type="evidence" value="ECO:0007669"/>
    <property type="project" value="InterPro"/>
</dbReference>
<evidence type="ECO:0000256" key="2">
    <source>
        <dbReference type="SAM" id="Coils"/>
    </source>
</evidence>
<dbReference type="CDD" id="cd02696">
    <property type="entry name" value="MurNAc-LAA"/>
    <property type="match status" value="1"/>
</dbReference>
<dbReference type="SUPFAM" id="SSF53187">
    <property type="entry name" value="Zn-dependent exopeptidases"/>
    <property type="match status" value="1"/>
</dbReference>
<evidence type="ECO:0000313" key="5">
    <source>
        <dbReference type="Proteomes" id="UP000187367"/>
    </source>
</evidence>
<dbReference type="PANTHER" id="PTHR30404:SF0">
    <property type="entry name" value="N-ACETYLMURAMOYL-L-ALANINE AMIDASE AMIC"/>
    <property type="match status" value="1"/>
</dbReference>
<evidence type="ECO:0000256" key="1">
    <source>
        <dbReference type="ARBA" id="ARBA00022801"/>
    </source>
</evidence>
<feature type="domain" description="MurNAc-LAA" evidence="3">
    <location>
        <begin position="63"/>
        <end position="175"/>
    </location>
</feature>
<dbReference type="Proteomes" id="UP000187367">
    <property type="component" value="Unassembled WGS sequence"/>
</dbReference>
<dbReference type="InterPro" id="IPR050695">
    <property type="entry name" value="N-acetylmuramoyl_amidase_3"/>
</dbReference>
<keyword evidence="2" id="KW-0175">Coiled coil</keyword>
<dbReference type="GO" id="GO:0030288">
    <property type="term" value="C:outer membrane-bounded periplasmic space"/>
    <property type="evidence" value="ECO:0007669"/>
    <property type="project" value="TreeGrafter"/>
</dbReference>
<keyword evidence="1" id="KW-0378">Hydrolase</keyword>
<dbReference type="InterPro" id="IPR002508">
    <property type="entry name" value="MurNAc-LAA_cat"/>
</dbReference>
<dbReference type="Pfam" id="PF01520">
    <property type="entry name" value="Amidase_3"/>
    <property type="match status" value="1"/>
</dbReference>
<dbReference type="Gene3D" id="3.40.630.40">
    <property type="entry name" value="Zn-dependent exopeptidases"/>
    <property type="match status" value="1"/>
</dbReference>
<accession>A0A1R1QNA2</accession>
<dbReference type="OrthoDB" id="9763643at2"/>
<dbReference type="GO" id="GO:0008745">
    <property type="term" value="F:N-acetylmuramoyl-L-alanine amidase activity"/>
    <property type="evidence" value="ECO:0007669"/>
    <property type="project" value="InterPro"/>
</dbReference>
<proteinExistence type="predicted"/>
<sequence length="225" mass="24635">MKIYLDPGHGGSDPGAAGNGLQEKNVTLAIALRINDILLKEYANAETRLSRMTDKTVSLQERTDDANSWGADLFVSIHTNAFDGTAYGYEDYIYSGLSDESVTALYQRIIHQEVIKLNGLRDRGMKKANFHVLRETAMPAILTENGFIDHAGDSAKMKSAAWIEQTARGHVNGIAVCLGLTKNDTSLYKVTMDGGQIGAYQEKDDVLNVISSNWDSFQTAEIVKG</sequence>
<name>A0A1R1RW05_9BACI</name>
<dbReference type="EMBL" id="MTJL01000016">
    <property type="protein sequence ID" value="OMI06142.1"/>
    <property type="molecule type" value="Genomic_DNA"/>
</dbReference>
<comment type="caution">
    <text evidence="4">The sequence shown here is derived from an EMBL/GenBank/DDBJ whole genome shotgun (WGS) entry which is preliminary data.</text>
</comment>
<protein>
    <submittedName>
        <fullName evidence="4">N-acetylmuramoyl-L-alanine amidase</fullName>
    </submittedName>
</protein>
<feature type="coiled-coil region" evidence="2">
    <location>
        <begin position="35"/>
        <end position="62"/>
    </location>
</feature>
<gene>
    <name evidence="4" type="ORF">BW143_09415</name>
</gene>
<keyword evidence="5" id="KW-1185">Reference proteome</keyword>